<reference evidence="10" key="1">
    <citation type="journal article" date="2021" name="Front. Plant Sci.">
        <title>Chromosome-Scale Genome Assembly for Chinese Sour Jujube and Insights Into Its Genome Evolution and Domestication Signature.</title>
        <authorList>
            <person name="Shen L.-Y."/>
            <person name="Luo H."/>
            <person name="Wang X.-L."/>
            <person name="Wang X.-M."/>
            <person name="Qiu X.-J."/>
            <person name="Liu H."/>
            <person name="Zhou S.-S."/>
            <person name="Jia K.-H."/>
            <person name="Nie S."/>
            <person name="Bao Y.-T."/>
            <person name="Zhang R.-G."/>
            <person name="Yun Q.-Z."/>
            <person name="Chai Y.-H."/>
            <person name="Lu J.-Y."/>
            <person name="Li Y."/>
            <person name="Zhao S.-W."/>
            <person name="Mao J.-F."/>
            <person name="Jia S.-G."/>
            <person name="Mao Y.-M."/>
        </authorList>
    </citation>
    <scope>NUCLEOTIDE SEQUENCE</scope>
    <source>
        <strain evidence="10">AT0</strain>
        <tissue evidence="10">Leaf</tissue>
    </source>
</reference>
<dbReference type="CDD" id="cd16448">
    <property type="entry name" value="RING-H2"/>
    <property type="match status" value="1"/>
</dbReference>
<dbReference type="PANTHER" id="PTHR14155">
    <property type="entry name" value="RING FINGER DOMAIN-CONTAINING"/>
    <property type="match status" value="1"/>
</dbReference>
<dbReference type="EMBL" id="JAEACU010000012">
    <property type="protein sequence ID" value="KAH7511797.1"/>
    <property type="molecule type" value="Genomic_DNA"/>
</dbReference>
<dbReference type="Proteomes" id="UP000813462">
    <property type="component" value="Unassembled WGS sequence"/>
</dbReference>
<dbReference type="Gene3D" id="3.30.40.10">
    <property type="entry name" value="Zinc/RING finger domain, C3HC4 (zinc finger)"/>
    <property type="match status" value="1"/>
</dbReference>
<keyword evidence="4 8" id="KW-0863">Zinc-finger</keyword>
<evidence type="ECO:0000256" key="4">
    <source>
        <dbReference type="ARBA" id="ARBA00022771"/>
    </source>
</evidence>
<accession>A0A978UAK4</accession>
<dbReference type="InterPro" id="IPR053238">
    <property type="entry name" value="RING-H2_zinc_finger"/>
</dbReference>
<dbReference type="InterPro" id="IPR001841">
    <property type="entry name" value="Znf_RING"/>
</dbReference>
<dbReference type="InterPro" id="IPR013083">
    <property type="entry name" value="Znf_RING/FYVE/PHD"/>
</dbReference>
<dbReference type="PANTHER" id="PTHR14155:SF627">
    <property type="entry name" value="OS06G0192800 PROTEIN"/>
    <property type="match status" value="1"/>
</dbReference>
<evidence type="ECO:0000256" key="8">
    <source>
        <dbReference type="PROSITE-ProRule" id="PRU00175"/>
    </source>
</evidence>
<feature type="domain" description="RING-type" evidence="9">
    <location>
        <begin position="223"/>
        <end position="272"/>
    </location>
</feature>
<dbReference type="Pfam" id="PF13639">
    <property type="entry name" value="zf-RING_2"/>
    <property type="match status" value="1"/>
</dbReference>
<gene>
    <name evidence="10" type="ORF">FEM48_Zijuj12G0020700</name>
</gene>
<keyword evidence="5" id="KW-0833">Ubl conjugation pathway</keyword>
<comment type="caution">
    <text evidence="10">The sequence shown here is derived from an EMBL/GenBank/DDBJ whole genome shotgun (WGS) entry which is preliminary data.</text>
</comment>
<evidence type="ECO:0000256" key="6">
    <source>
        <dbReference type="ARBA" id="ARBA00022833"/>
    </source>
</evidence>
<evidence type="ECO:0000313" key="10">
    <source>
        <dbReference type="EMBL" id="KAH7511797.1"/>
    </source>
</evidence>
<keyword evidence="3" id="KW-0479">Metal-binding</keyword>
<evidence type="ECO:0000313" key="11">
    <source>
        <dbReference type="Proteomes" id="UP000813462"/>
    </source>
</evidence>
<name>A0A978UAK4_ZIZJJ</name>
<evidence type="ECO:0000256" key="5">
    <source>
        <dbReference type="ARBA" id="ARBA00022786"/>
    </source>
</evidence>
<comment type="catalytic activity">
    <reaction evidence="1">
        <text>S-ubiquitinyl-[E2 ubiquitin-conjugating enzyme]-L-cysteine + [acceptor protein]-L-lysine = [E2 ubiquitin-conjugating enzyme]-L-cysteine + N(6)-ubiquitinyl-[acceptor protein]-L-lysine.</text>
        <dbReference type="EC" id="2.3.2.27"/>
    </reaction>
</comment>
<evidence type="ECO:0000256" key="1">
    <source>
        <dbReference type="ARBA" id="ARBA00000900"/>
    </source>
</evidence>
<dbReference type="GO" id="GO:0008270">
    <property type="term" value="F:zinc ion binding"/>
    <property type="evidence" value="ECO:0007669"/>
    <property type="project" value="UniProtKB-KW"/>
</dbReference>
<dbReference type="SMART" id="SM00744">
    <property type="entry name" value="RINGv"/>
    <property type="match status" value="1"/>
</dbReference>
<evidence type="ECO:0000256" key="3">
    <source>
        <dbReference type="ARBA" id="ARBA00022723"/>
    </source>
</evidence>
<protein>
    <recommendedName>
        <fullName evidence="2">RING-type E3 ubiquitin transferase</fullName>
        <ecNumber evidence="2">2.3.2.27</ecNumber>
    </recommendedName>
</protein>
<comment type="similarity">
    <text evidence="7">Belongs to the RING-type zinc finger family. ATL subfamily.</text>
</comment>
<dbReference type="AlphaFoldDB" id="A0A978UAK4"/>
<organism evidence="10 11">
    <name type="scientific">Ziziphus jujuba var. spinosa</name>
    <dbReference type="NCBI Taxonomy" id="714518"/>
    <lineage>
        <taxon>Eukaryota</taxon>
        <taxon>Viridiplantae</taxon>
        <taxon>Streptophyta</taxon>
        <taxon>Embryophyta</taxon>
        <taxon>Tracheophyta</taxon>
        <taxon>Spermatophyta</taxon>
        <taxon>Magnoliopsida</taxon>
        <taxon>eudicotyledons</taxon>
        <taxon>Gunneridae</taxon>
        <taxon>Pentapetalae</taxon>
        <taxon>rosids</taxon>
        <taxon>fabids</taxon>
        <taxon>Rosales</taxon>
        <taxon>Rhamnaceae</taxon>
        <taxon>Paliureae</taxon>
        <taxon>Ziziphus</taxon>
    </lineage>
</organism>
<dbReference type="PROSITE" id="PS50089">
    <property type="entry name" value="ZF_RING_2"/>
    <property type="match status" value="1"/>
</dbReference>
<evidence type="ECO:0000256" key="2">
    <source>
        <dbReference type="ARBA" id="ARBA00012483"/>
    </source>
</evidence>
<dbReference type="SUPFAM" id="SSF57850">
    <property type="entry name" value="RING/U-box"/>
    <property type="match status" value="1"/>
</dbReference>
<sequence length="378" mass="42438">MCISGLNISVEGERVADVQLKPAEAEEVNNWLEMRLNEKTLTVCMGEIILESKDTPQHFTSISLPPSRSNIQNPTMCRSSIETGLSSCLSKPDLHMFANLLLTPNIYICDTQSPSTTTEEQQQQPQPACFIDFVAHKVASTAQVLIINSESVHDDGDGDDEMGFFGFHFVARVEVVWAIPIPPDVGLVLKRKLKKPAVIDKLTKQALFQVSSSSDSELVEGDCRICLQKYLSSHAAGNMNDYLIRLPNCTHVFHQKCILAWLKKSDFCPLCRDLCLKNLYDDDLSVPSASQLSMAFPRTLMLETTDNVTTTLEEQLAYLIPEVKKYFTENTAFTSMAVQVNEEELNGILKYCSALYELLHNVQMEDMRDMGDNHEAWN</sequence>
<dbReference type="EC" id="2.3.2.27" evidence="2"/>
<keyword evidence="6" id="KW-0862">Zinc</keyword>
<evidence type="ECO:0000256" key="7">
    <source>
        <dbReference type="ARBA" id="ARBA00024209"/>
    </source>
</evidence>
<proteinExistence type="inferred from homology"/>
<evidence type="ECO:0000259" key="9">
    <source>
        <dbReference type="PROSITE" id="PS50089"/>
    </source>
</evidence>
<dbReference type="GO" id="GO:0061630">
    <property type="term" value="F:ubiquitin protein ligase activity"/>
    <property type="evidence" value="ECO:0007669"/>
    <property type="project" value="UniProtKB-EC"/>
</dbReference>
<dbReference type="SMART" id="SM00184">
    <property type="entry name" value="RING"/>
    <property type="match status" value="1"/>
</dbReference>
<dbReference type="InterPro" id="IPR011016">
    <property type="entry name" value="Znf_RING-CH"/>
</dbReference>